<protein>
    <submittedName>
        <fullName evidence="1">Wsv390-like protein, paralog 2</fullName>
    </submittedName>
</protein>
<name>A0A401IPT3_9VIRU</name>
<organism evidence="1">
    <name type="scientific">Sesarmops intermedium nimavirus</name>
    <dbReference type="NCBI Taxonomy" id="2133796"/>
    <lineage>
        <taxon>Viruses</taxon>
        <taxon>Viruses incertae sedis</taxon>
        <taxon>Naldaviricetes</taxon>
        <taxon>Nimaviridae</taxon>
    </lineage>
</organism>
<dbReference type="EMBL" id="BFCG01000012">
    <property type="protein sequence ID" value="GBG35626.1"/>
    <property type="molecule type" value="Genomic_DNA"/>
</dbReference>
<accession>A0A401IPT3</accession>
<sequence>MFFWMGYICWFVSPYPSNEHQPEMEAKLGQEYFVASSPKLSLVASEEWCSRIQVDKDRGMSSSIAISEFPEFFSGVFQKKFFWKPTAVVEHFDVITFSKKNNKPLDAVENQFGFLIDNKGEKDENQYAVAHIYSLQDKRIIFDGFAVSPGEKSRLMRYDTNDRAFCLTVNPIVLEEETTAASKRTARQIFENVRVNKKGMCAFSIMLTRAKARAQPPLGLLAETDGPRRTKKHYTNLVEGSKTNQRFTSAEVDYENAPVHIYNVVLFIDQPEMDGKEYFAAENLCSMCRGRLI</sequence>
<comment type="caution">
    <text evidence="1">The sequence shown here is derived from an EMBL/GenBank/DDBJ whole genome shotgun (WGS) entry which is preliminary data.</text>
</comment>
<reference evidence="1" key="1">
    <citation type="journal article" date="2018" name="J. Virol.">
        <title>Crustacean Genome Exploration Reveals the Evolutionary Origin of White Spot Syndrome Virus.</title>
        <authorList>
            <person name="Kawato S."/>
            <person name="Shitara A."/>
            <person name="Wang Y."/>
            <person name="Nozaki R."/>
            <person name="Kondo H."/>
            <person name="Hirono I."/>
        </authorList>
    </citation>
    <scope>NUCLEOTIDE SEQUENCE</scope>
    <source>
        <strain evidence="1">Kochi-1</strain>
    </source>
</reference>
<evidence type="ECO:0000313" key="1">
    <source>
        <dbReference type="EMBL" id="GBG35626.1"/>
    </source>
</evidence>
<proteinExistence type="predicted"/>